<dbReference type="AlphaFoldDB" id="A0AAN8EBG6"/>
<evidence type="ECO:0000313" key="3">
    <source>
        <dbReference type="Proteomes" id="UP001316803"/>
    </source>
</evidence>
<dbReference type="Proteomes" id="UP001316803">
    <property type="component" value="Unassembled WGS sequence"/>
</dbReference>
<proteinExistence type="predicted"/>
<protein>
    <recommendedName>
        <fullName evidence="1">Acyclic terpene utilisation N-terminal domain-containing protein</fullName>
    </recommendedName>
</protein>
<dbReference type="EMBL" id="JAKLMC020000029">
    <property type="protein sequence ID" value="KAK5950065.1"/>
    <property type="molecule type" value="Genomic_DNA"/>
</dbReference>
<name>A0AAN8EBG6_9EURO</name>
<dbReference type="Pfam" id="PF07287">
    <property type="entry name" value="AtuA"/>
    <property type="match status" value="1"/>
</dbReference>
<dbReference type="InterPro" id="IPR010839">
    <property type="entry name" value="AtuA_N"/>
</dbReference>
<sequence length="326" mass="34948">MTEPVKIVTPVGSIGMGFDPAKLYEGIRLGASAIIADAGSTDSGPQKLALGVTMCPHDAYVEDFEHIVDAAYHHKVKVLVSSAGGERSNKHVDEFVDIIQEHCLKKNYRMKLVKIYAEIDKELIKSSIDQGIVTPCGAVPELQKSEVDAATCIVAQMGLEPFVEALREHPDVDIIISGRAYDPAPCAGYCVNQGITNLGVAYHMGKVMECGAHAGTPKSREAFATVWNDRFEILPLQSHARCTAYSLASHSLYENARGDYHPGPGGAIDLTGATFYEAEGRAGGSAGAVFQVADTYTVKMEGAKVTGHRTITQGSIRDPILISQID</sequence>
<evidence type="ECO:0000313" key="2">
    <source>
        <dbReference type="EMBL" id="KAK5950065.1"/>
    </source>
</evidence>
<gene>
    <name evidence="2" type="ORF">OHC33_008780</name>
</gene>
<evidence type="ECO:0000259" key="1">
    <source>
        <dbReference type="Pfam" id="PF07287"/>
    </source>
</evidence>
<keyword evidence="3" id="KW-1185">Reference proteome</keyword>
<comment type="caution">
    <text evidence="2">The sequence shown here is derived from an EMBL/GenBank/DDBJ whole genome shotgun (WGS) entry which is preliminary data.</text>
</comment>
<feature type="domain" description="Acyclic terpene utilisation N-terminal" evidence="1">
    <location>
        <begin position="61"/>
        <end position="214"/>
    </location>
</feature>
<accession>A0AAN8EBG6</accession>
<organism evidence="2 3">
    <name type="scientific">Knufia fluminis</name>
    <dbReference type="NCBI Taxonomy" id="191047"/>
    <lineage>
        <taxon>Eukaryota</taxon>
        <taxon>Fungi</taxon>
        <taxon>Dikarya</taxon>
        <taxon>Ascomycota</taxon>
        <taxon>Pezizomycotina</taxon>
        <taxon>Eurotiomycetes</taxon>
        <taxon>Chaetothyriomycetidae</taxon>
        <taxon>Chaetothyriales</taxon>
        <taxon>Trichomeriaceae</taxon>
        <taxon>Knufia</taxon>
    </lineage>
</organism>
<reference evidence="2 3" key="1">
    <citation type="submission" date="2022-12" db="EMBL/GenBank/DDBJ databases">
        <title>Genomic features and morphological characterization of a novel Knufia sp. strain isolated from spacecraft assembly facility.</title>
        <authorList>
            <person name="Teixeira M."/>
            <person name="Chander A.M."/>
            <person name="Stajich J.E."/>
            <person name="Venkateswaran K."/>
        </authorList>
    </citation>
    <scope>NUCLEOTIDE SEQUENCE [LARGE SCALE GENOMIC DNA]</scope>
    <source>
        <strain evidence="2 3">FJI-L2-BK-P2</strain>
    </source>
</reference>